<dbReference type="GO" id="GO:0060294">
    <property type="term" value="P:cilium movement involved in cell motility"/>
    <property type="evidence" value="ECO:0007669"/>
    <property type="project" value="InterPro"/>
</dbReference>
<gene>
    <name evidence="7" type="ORF">P43SY_007796</name>
</gene>
<keyword evidence="4" id="KW-0206">Cytoskeleton</keyword>
<evidence type="ECO:0000313" key="8">
    <source>
        <dbReference type="Proteomes" id="UP001209570"/>
    </source>
</evidence>
<dbReference type="PANTHER" id="PTHR13159:SF0">
    <property type="entry name" value="RADIAL SPOKE HEAD 6 HOMOLOG A"/>
    <property type="match status" value="1"/>
</dbReference>
<dbReference type="Pfam" id="PF04712">
    <property type="entry name" value="Radial_spoke"/>
    <property type="match status" value="2"/>
</dbReference>
<dbReference type="GO" id="GO:0001534">
    <property type="term" value="C:radial spoke"/>
    <property type="evidence" value="ECO:0007669"/>
    <property type="project" value="InterPro"/>
</dbReference>
<evidence type="ECO:0000313" key="7">
    <source>
        <dbReference type="EMBL" id="KAJ0401862.1"/>
    </source>
</evidence>
<comment type="subcellular location">
    <subcellularLocation>
        <location evidence="1">Cytoplasm</location>
        <location evidence="1">Cytoskeleton</location>
        <location evidence="1">Cilium axoneme</location>
    </subcellularLocation>
</comment>
<protein>
    <submittedName>
        <fullName evidence="7">Uncharacterized protein</fullName>
    </submittedName>
</protein>
<name>A0AAD5M4L4_PYTIN</name>
<evidence type="ECO:0000256" key="6">
    <source>
        <dbReference type="SAM" id="MobiDB-lite"/>
    </source>
</evidence>
<keyword evidence="3" id="KW-0969">Cilium</keyword>
<comment type="caution">
    <text evidence="7">The sequence shown here is derived from an EMBL/GenBank/DDBJ whole genome shotgun (WGS) entry which is preliminary data.</text>
</comment>
<dbReference type="EMBL" id="JAKCXM010000116">
    <property type="protein sequence ID" value="KAJ0401862.1"/>
    <property type="molecule type" value="Genomic_DNA"/>
</dbReference>
<proteinExistence type="predicted"/>
<evidence type="ECO:0000256" key="1">
    <source>
        <dbReference type="ARBA" id="ARBA00004430"/>
    </source>
</evidence>
<feature type="region of interest" description="Disordered" evidence="6">
    <location>
        <begin position="55"/>
        <end position="77"/>
    </location>
</feature>
<evidence type="ECO:0000256" key="4">
    <source>
        <dbReference type="ARBA" id="ARBA00023212"/>
    </source>
</evidence>
<dbReference type="PANTHER" id="PTHR13159">
    <property type="entry name" value="RADIAL SPOKEHEAD-RELATED"/>
    <property type="match status" value="1"/>
</dbReference>
<sequence>MTTLEEAKAFLKKECADGTNLYDHLSDVLLKILVERPENLHESFELVSTTVKQQRYVPGNPTTSSNESPATKDSKAERERWANAALDLLRIKSEEDAAAASVRPTGVADLLDEANMFEWAGIGFSKGETFRLSVALNRLAVANGTTSLRFWGKILGIGADFYIAEGEVAGAAEPEDPMAEEGATGVNRFTYWAMKDDGSYEWVRLPNVRREHIQVARQLRRFVRGNLDGKVPGHPPFPGTERHFLRAQIARIAAGTVIAPSGFFQVNDSGEIEAAEEQESRSAEQLADLGSWVHFSKEINARYARMTPMPPQTNAEGDEVPWDGEEFAPPLKSLAEDAAGSWRVDRYPATIVPAVGEIAVVRSLVWPGAVSLGVGKKFLNIYVGHGVKHSPEPFQRSLPLPLQIGFGVAPRESTDGESEGPQSGVSLRFEGLAEQKDVTEDPTPPEAEE</sequence>
<evidence type="ECO:0000256" key="5">
    <source>
        <dbReference type="ARBA" id="ARBA00023273"/>
    </source>
</evidence>
<evidence type="ECO:0000256" key="3">
    <source>
        <dbReference type="ARBA" id="ARBA00023069"/>
    </source>
</evidence>
<organism evidence="7 8">
    <name type="scientific">Pythium insidiosum</name>
    <name type="common">Pythiosis disease agent</name>
    <dbReference type="NCBI Taxonomy" id="114742"/>
    <lineage>
        <taxon>Eukaryota</taxon>
        <taxon>Sar</taxon>
        <taxon>Stramenopiles</taxon>
        <taxon>Oomycota</taxon>
        <taxon>Peronosporomycetes</taxon>
        <taxon>Pythiales</taxon>
        <taxon>Pythiaceae</taxon>
        <taxon>Pythium</taxon>
    </lineage>
</organism>
<dbReference type="AlphaFoldDB" id="A0AAD5M4L4"/>
<dbReference type="GO" id="GO:0035082">
    <property type="term" value="P:axoneme assembly"/>
    <property type="evidence" value="ECO:0007669"/>
    <property type="project" value="TreeGrafter"/>
</dbReference>
<reference evidence="7" key="1">
    <citation type="submission" date="2021-12" db="EMBL/GenBank/DDBJ databases">
        <title>Prjna785345.</title>
        <authorList>
            <person name="Rujirawat T."/>
            <person name="Krajaejun T."/>
        </authorList>
    </citation>
    <scope>NUCLEOTIDE SEQUENCE</scope>
    <source>
        <strain evidence="7">Pi057C3</strain>
    </source>
</reference>
<dbReference type="CDD" id="cd22963">
    <property type="entry name" value="DD_CrRSP4-like"/>
    <property type="match status" value="1"/>
</dbReference>
<keyword evidence="8" id="KW-1185">Reference proteome</keyword>
<keyword evidence="2" id="KW-0963">Cytoplasm</keyword>
<accession>A0AAD5M4L4</accession>
<dbReference type="InterPro" id="IPR006802">
    <property type="entry name" value="Radial_spoke"/>
</dbReference>
<evidence type="ECO:0000256" key="2">
    <source>
        <dbReference type="ARBA" id="ARBA00022490"/>
    </source>
</evidence>
<dbReference type="Proteomes" id="UP001209570">
    <property type="component" value="Unassembled WGS sequence"/>
</dbReference>
<feature type="compositionally biased region" description="Polar residues" evidence="6">
    <location>
        <begin position="60"/>
        <end position="69"/>
    </location>
</feature>
<feature type="region of interest" description="Disordered" evidence="6">
    <location>
        <begin position="407"/>
        <end position="449"/>
    </location>
</feature>
<keyword evidence="5" id="KW-0966">Cell projection</keyword>